<dbReference type="AlphaFoldDB" id="A0A0P1IGA0"/>
<keyword evidence="2" id="KW-0813">Transport</keyword>
<evidence type="ECO:0000256" key="3">
    <source>
        <dbReference type="ARBA" id="ARBA00022692"/>
    </source>
</evidence>
<proteinExistence type="predicted"/>
<comment type="subcellular location">
    <subcellularLocation>
        <location evidence="1">Membrane</location>
        <topology evidence="1">Multi-pass membrane protein</topology>
    </subcellularLocation>
</comment>
<sequence length="395" mass="40362">MTEHLKRRIGLGLLTAYGVGVMVGAGIYVLVGAVAGEAGIWAPVAFLLAGLIAAPTALSYSEFSTRIPEAAGEAAYVGTALKSQLLAVVIGLAIVAAGTISAAAVLRGGVGYLTVVIDVPAFWAMVLIGAALTAVAIFGVMESLALAAVFTVVELLGLALVIWAGWQAPETADWSAMPSPVWAGIGAGAALAFFAFIGFEDIVNMAEEVARPEHTMPRAILISLAVTTVIYALVTWATVRAVPLGALSTSEKPLALVWQSGMGGQGKFLSTIAVFAALNGVLAQIVMASRVLYGLGKRSAVLGVFHHANKRTGTPILATGLVGGAVVAGAIVLNVGLLAETTSTILLGVFVIVNFSLIVLKMREPDAPFRVPMFVPVSGLVLAAAALALNLGVQI</sequence>
<feature type="transmembrane region" description="Helical" evidence="6">
    <location>
        <begin position="345"/>
        <end position="362"/>
    </location>
</feature>
<dbReference type="PANTHER" id="PTHR43243">
    <property type="entry name" value="INNER MEMBRANE TRANSPORTER YGJI-RELATED"/>
    <property type="match status" value="1"/>
</dbReference>
<evidence type="ECO:0000256" key="2">
    <source>
        <dbReference type="ARBA" id="ARBA00022448"/>
    </source>
</evidence>
<dbReference type="GeneID" id="83880190"/>
<dbReference type="GO" id="GO:0015171">
    <property type="term" value="F:amino acid transmembrane transporter activity"/>
    <property type="evidence" value="ECO:0007669"/>
    <property type="project" value="TreeGrafter"/>
</dbReference>
<evidence type="ECO:0000313" key="8">
    <source>
        <dbReference type="Proteomes" id="UP000051870"/>
    </source>
</evidence>
<keyword evidence="5 6" id="KW-0472">Membrane</keyword>
<dbReference type="Proteomes" id="UP000051870">
    <property type="component" value="Unassembled WGS sequence"/>
</dbReference>
<organism evidence="7 8">
    <name type="scientific">Shimia thalassica</name>
    <dbReference type="NCBI Taxonomy" id="1715693"/>
    <lineage>
        <taxon>Bacteria</taxon>
        <taxon>Pseudomonadati</taxon>
        <taxon>Pseudomonadota</taxon>
        <taxon>Alphaproteobacteria</taxon>
        <taxon>Rhodobacterales</taxon>
        <taxon>Roseobacteraceae</taxon>
    </lineage>
</organism>
<keyword evidence="8" id="KW-1185">Reference proteome</keyword>
<evidence type="ECO:0000256" key="1">
    <source>
        <dbReference type="ARBA" id="ARBA00004141"/>
    </source>
</evidence>
<dbReference type="EMBL" id="CYTW01000001">
    <property type="protein sequence ID" value="CUJ89720.1"/>
    <property type="molecule type" value="Genomic_DNA"/>
</dbReference>
<feature type="transmembrane region" description="Helical" evidence="6">
    <location>
        <begin position="40"/>
        <end position="60"/>
    </location>
</feature>
<reference evidence="8" key="1">
    <citation type="submission" date="2015-09" db="EMBL/GenBank/DDBJ databases">
        <authorList>
            <person name="Rodrigo-Torres Lidia"/>
            <person name="Arahal R.David."/>
        </authorList>
    </citation>
    <scope>NUCLEOTIDE SEQUENCE [LARGE SCALE GENOMIC DNA]</scope>
    <source>
        <strain evidence="8">CECT 7735</strain>
    </source>
</reference>
<keyword evidence="3 6" id="KW-0812">Transmembrane</keyword>
<feature type="transmembrane region" description="Helical" evidence="6">
    <location>
        <begin position="374"/>
        <end position="393"/>
    </location>
</feature>
<gene>
    <name evidence="7" type="primary">yhdG</name>
    <name evidence="7" type="ORF">PH7735_01127</name>
</gene>
<dbReference type="STRING" id="1715693.PH7735_01127"/>
<dbReference type="RefSeq" id="WP_058310284.1">
    <property type="nucleotide sequence ID" value="NZ_CYTW01000001.1"/>
</dbReference>
<feature type="transmembrane region" description="Helical" evidence="6">
    <location>
        <begin position="219"/>
        <end position="239"/>
    </location>
</feature>
<feature type="transmembrane region" description="Helical" evidence="6">
    <location>
        <begin position="85"/>
        <end position="106"/>
    </location>
</feature>
<feature type="transmembrane region" description="Helical" evidence="6">
    <location>
        <begin position="268"/>
        <end position="295"/>
    </location>
</feature>
<feature type="transmembrane region" description="Helical" evidence="6">
    <location>
        <begin position="144"/>
        <end position="166"/>
    </location>
</feature>
<dbReference type="InterPro" id="IPR002293">
    <property type="entry name" value="AA/rel_permease1"/>
</dbReference>
<name>A0A0P1IGA0_9RHOB</name>
<dbReference type="Gene3D" id="1.20.1740.10">
    <property type="entry name" value="Amino acid/polyamine transporter I"/>
    <property type="match status" value="1"/>
</dbReference>
<keyword evidence="4 6" id="KW-1133">Transmembrane helix</keyword>
<dbReference type="Pfam" id="PF13520">
    <property type="entry name" value="AA_permease_2"/>
    <property type="match status" value="1"/>
</dbReference>
<evidence type="ECO:0000313" key="7">
    <source>
        <dbReference type="EMBL" id="CUJ89720.1"/>
    </source>
</evidence>
<feature type="transmembrane region" description="Helical" evidence="6">
    <location>
        <begin position="112"/>
        <end position="137"/>
    </location>
</feature>
<dbReference type="PANTHER" id="PTHR43243:SF4">
    <property type="entry name" value="CATIONIC AMINO ACID TRANSPORTER 4"/>
    <property type="match status" value="1"/>
</dbReference>
<evidence type="ECO:0000256" key="5">
    <source>
        <dbReference type="ARBA" id="ARBA00023136"/>
    </source>
</evidence>
<accession>A0A0P1IGA0</accession>
<dbReference type="PIRSF" id="PIRSF006060">
    <property type="entry name" value="AA_transporter"/>
    <property type="match status" value="1"/>
</dbReference>
<feature type="transmembrane region" description="Helical" evidence="6">
    <location>
        <begin position="316"/>
        <end position="339"/>
    </location>
</feature>
<feature type="transmembrane region" description="Helical" evidence="6">
    <location>
        <begin position="181"/>
        <end position="199"/>
    </location>
</feature>
<evidence type="ECO:0000256" key="4">
    <source>
        <dbReference type="ARBA" id="ARBA00022989"/>
    </source>
</evidence>
<feature type="transmembrane region" description="Helical" evidence="6">
    <location>
        <begin position="12"/>
        <end position="34"/>
    </location>
</feature>
<dbReference type="GO" id="GO:0016020">
    <property type="term" value="C:membrane"/>
    <property type="evidence" value="ECO:0007669"/>
    <property type="project" value="UniProtKB-SubCell"/>
</dbReference>
<protein>
    <submittedName>
        <fullName evidence="7">Putative amino acid permease YhdG</fullName>
    </submittedName>
</protein>
<evidence type="ECO:0000256" key="6">
    <source>
        <dbReference type="SAM" id="Phobius"/>
    </source>
</evidence>